<keyword evidence="1" id="KW-0812">Transmembrane</keyword>
<evidence type="ECO:0000259" key="2">
    <source>
        <dbReference type="Pfam" id="PF14317"/>
    </source>
</evidence>
<dbReference type="Proteomes" id="UP000583800">
    <property type="component" value="Unassembled WGS sequence"/>
</dbReference>
<dbReference type="AlphaFoldDB" id="A0A7X0EZ22"/>
<feature type="transmembrane region" description="Helical" evidence="1">
    <location>
        <begin position="65"/>
        <end position="82"/>
    </location>
</feature>
<evidence type="ECO:0000313" key="3">
    <source>
        <dbReference type="EMBL" id="MBB6347044.1"/>
    </source>
</evidence>
<keyword evidence="1" id="KW-1133">Transmembrane helix</keyword>
<dbReference type="Pfam" id="PF14317">
    <property type="entry name" value="YcxB"/>
    <property type="match status" value="1"/>
</dbReference>
<sequence>MMIVASDEGGTVDITVRYELSPDEVARALQQGLNRQLRTLFVALPAAFTVSGAGCLLAGATGLGAGLLAGAVVFPFALMWSARRMARRQLAYLCVPTTLRVTDDGYECATDQSTTTVRWSMFARIVGTPEFWLFFIGRQWTGFLPRRAFDGEQQDALDRFFAGRP</sequence>
<dbReference type="EMBL" id="JACHJB010000002">
    <property type="protein sequence ID" value="MBB6347044.1"/>
    <property type="molecule type" value="Genomic_DNA"/>
</dbReference>
<organism evidence="3 4">
    <name type="scientific">Nonomuraea muscovyensis</name>
    <dbReference type="NCBI Taxonomy" id="1124761"/>
    <lineage>
        <taxon>Bacteria</taxon>
        <taxon>Bacillati</taxon>
        <taxon>Actinomycetota</taxon>
        <taxon>Actinomycetes</taxon>
        <taxon>Streptosporangiales</taxon>
        <taxon>Streptosporangiaceae</taxon>
        <taxon>Nonomuraea</taxon>
    </lineage>
</organism>
<name>A0A7X0EZ22_9ACTN</name>
<reference evidence="3 4" key="1">
    <citation type="submission" date="2020-08" db="EMBL/GenBank/DDBJ databases">
        <title>Sequencing the genomes of 1000 actinobacteria strains.</title>
        <authorList>
            <person name="Klenk H.-P."/>
        </authorList>
    </citation>
    <scope>NUCLEOTIDE SEQUENCE [LARGE SCALE GENOMIC DNA]</scope>
    <source>
        <strain evidence="3 4">DSM 45913</strain>
    </source>
</reference>
<evidence type="ECO:0000256" key="1">
    <source>
        <dbReference type="SAM" id="Phobius"/>
    </source>
</evidence>
<proteinExistence type="predicted"/>
<dbReference type="RefSeq" id="WP_185085062.1">
    <property type="nucleotide sequence ID" value="NZ_JACHJB010000002.1"/>
</dbReference>
<protein>
    <recommendedName>
        <fullName evidence="2">YcxB-like C-terminal domain-containing protein</fullName>
    </recommendedName>
</protein>
<gene>
    <name evidence="3" type="ORF">FHU36_003589</name>
</gene>
<keyword evidence="1" id="KW-0472">Membrane</keyword>
<keyword evidence="4" id="KW-1185">Reference proteome</keyword>
<comment type="caution">
    <text evidence="3">The sequence shown here is derived from an EMBL/GenBank/DDBJ whole genome shotgun (WGS) entry which is preliminary data.</text>
</comment>
<accession>A0A7X0EZ22</accession>
<evidence type="ECO:0000313" key="4">
    <source>
        <dbReference type="Proteomes" id="UP000583800"/>
    </source>
</evidence>
<feature type="domain" description="YcxB-like C-terminal" evidence="2">
    <location>
        <begin position="102"/>
        <end position="160"/>
    </location>
</feature>
<dbReference type="InterPro" id="IPR025588">
    <property type="entry name" value="YcxB-like_C"/>
</dbReference>